<evidence type="ECO:0000256" key="1">
    <source>
        <dbReference type="ARBA" id="ARBA00000971"/>
    </source>
</evidence>
<evidence type="ECO:0000256" key="4">
    <source>
        <dbReference type="ARBA" id="ARBA00016902"/>
    </source>
</evidence>
<feature type="coiled-coil region" evidence="15">
    <location>
        <begin position="261"/>
        <end position="293"/>
    </location>
</feature>
<dbReference type="InterPro" id="IPR008880">
    <property type="entry name" value="Trigger_fac_C"/>
</dbReference>
<dbReference type="GO" id="GO:0003755">
    <property type="term" value="F:peptidyl-prolyl cis-trans isomerase activity"/>
    <property type="evidence" value="ECO:0007669"/>
    <property type="project" value="UniProtKB-UniRule"/>
</dbReference>
<keyword evidence="5 12" id="KW-0132">Cell division</keyword>
<dbReference type="STRING" id="1147123.SAMN05443428_11036"/>
<dbReference type="InterPro" id="IPR008881">
    <property type="entry name" value="Trigger_fac_ribosome-bd_bac"/>
</dbReference>
<dbReference type="GO" id="GO:0005737">
    <property type="term" value="C:cytoplasm"/>
    <property type="evidence" value="ECO:0007669"/>
    <property type="project" value="UniProtKB-SubCell"/>
</dbReference>
<evidence type="ECO:0000313" key="18">
    <source>
        <dbReference type="Proteomes" id="UP000190105"/>
    </source>
</evidence>
<protein>
    <recommendedName>
        <fullName evidence="4 12">Trigger factor</fullName>
        <shortName evidence="12">TF</shortName>
        <ecNumber evidence="3 12">5.2.1.8</ecNumber>
    </recommendedName>
    <alternativeName>
        <fullName evidence="11 12">PPIase</fullName>
    </alternativeName>
</protein>
<dbReference type="Gene3D" id="3.30.70.1050">
    <property type="entry name" value="Trigger factor ribosome-binding domain"/>
    <property type="match status" value="1"/>
</dbReference>
<evidence type="ECO:0000256" key="15">
    <source>
        <dbReference type="SAM" id="Coils"/>
    </source>
</evidence>
<dbReference type="GO" id="GO:0051083">
    <property type="term" value="P:'de novo' cotranslational protein folding"/>
    <property type="evidence" value="ECO:0007669"/>
    <property type="project" value="TreeGrafter"/>
</dbReference>
<evidence type="ECO:0000256" key="8">
    <source>
        <dbReference type="ARBA" id="ARBA00023235"/>
    </source>
</evidence>
<evidence type="ECO:0000256" key="11">
    <source>
        <dbReference type="ARBA" id="ARBA00029986"/>
    </source>
</evidence>
<dbReference type="GO" id="GO:0043022">
    <property type="term" value="F:ribosome binding"/>
    <property type="evidence" value="ECO:0007669"/>
    <property type="project" value="TreeGrafter"/>
</dbReference>
<keyword evidence="18" id="KW-1185">Reference proteome</keyword>
<dbReference type="InterPro" id="IPR005215">
    <property type="entry name" value="Trig_fac"/>
</dbReference>
<comment type="subcellular location">
    <subcellularLocation>
        <location evidence="12">Cytoplasm</location>
    </subcellularLocation>
    <text evidence="12">About half TF is bound to the ribosome near the polypeptide exit tunnel while the other half is free in the cytoplasm.</text>
</comment>
<dbReference type="InterPro" id="IPR046357">
    <property type="entry name" value="PPIase_dom_sf"/>
</dbReference>
<evidence type="ECO:0000256" key="7">
    <source>
        <dbReference type="ARBA" id="ARBA00023186"/>
    </source>
</evidence>
<evidence type="ECO:0000256" key="14">
    <source>
        <dbReference type="RuleBase" id="RU003914"/>
    </source>
</evidence>
<evidence type="ECO:0000256" key="9">
    <source>
        <dbReference type="ARBA" id="ARBA00023306"/>
    </source>
</evidence>
<dbReference type="InterPro" id="IPR001179">
    <property type="entry name" value="PPIase_FKBP_dom"/>
</dbReference>
<keyword evidence="12" id="KW-0963">Cytoplasm</keyword>
<keyword evidence="9 12" id="KW-0131">Cell cycle</keyword>
<dbReference type="PROSITE" id="PS50059">
    <property type="entry name" value="FKBP_PPIASE"/>
    <property type="match status" value="1"/>
</dbReference>
<dbReference type="NCBIfam" id="TIGR00115">
    <property type="entry name" value="tig"/>
    <property type="match status" value="1"/>
</dbReference>
<evidence type="ECO:0000256" key="12">
    <source>
        <dbReference type="HAMAP-Rule" id="MF_00303"/>
    </source>
</evidence>
<evidence type="ECO:0000256" key="6">
    <source>
        <dbReference type="ARBA" id="ARBA00023110"/>
    </source>
</evidence>
<dbReference type="GO" id="GO:0015031">
    <property type="term" value="P:protein transport"/>
    <property type="evidence" value="ECO:0007669"/>
    <property type="project" value="UniProtKB-UniRule"/>
</dbReference>
<evidence type="ECO:0000256" key="5">
    <source>
        <dbReference type="ARBA" id="ARBA00022618"/>
    </source>
</evidence>
<keyword evidence="6 12" id="KW-0697">Rotamase</keyword>
<dbReference type="SUPFAM" id="SSF102735">
    <property type="entry name" value="Trigger factor ribosome-binding domain"/>
    <property type="match status" value="1"/>
</dbReference>
<keyword evidence="7 12" id="KW-0143">Chaperone</keyword>
<dbReference type="Gene3D" id="1.10.3120.10">
    <property type="entry name" value="Trigger factor, C-terminal domain"/>
    <property type="match status" value="1"/>
</dbReference>
<dbReference type="GO" id="GO:0043335">
    <property type="term" value="P:protein unfolding"/>
    <property type="evidence" value="ECO:0007669"/>
    <property type="project" value="TreeGrafter"/>
</dbReference>
<sequence>MNTKVEKLEKNTVKLEITVPAENFQEALKKSYNKNVGKYNIPGFRKGKAPMAVIEKYYGVGVFYEDAVQFVCDETYPKAIEENDITPVDYPEIDIVQIGKDTDFIYTAKVTVKPEVKLSEYKGVEAKKAEYPVTEEDVASQLNLMRDKNARIVTKESGKVENNDIAVIDFEGFIDGVPFEGGKGENYELTIGSGTFIPGFEEQLIGASKGDTVDVNVTFPEEYHEETLKGKPALFKVTIKEIKFKELPELDDEFAKDVSEFDTLEELKQDIRKKQEETNANRAKREYEDEVVKKVVDASEVEIPDVMVEKEIDYMMNDLNYRLKYQGLDINQYAQLMGTTAQDMRKEFKGTAEYRVKNNLVLEAIAKAEGIKAEDEEIEKRAEEIAKYYGSKDLEKMKEAILKTEKSIIEEEIVNNKVIDFLVEHSKTIE</sequence>
<dbReference type="RefSeq" id="WP_078696568.1">
    <property type="nucleotide sequence ID" value="NZ_FUYH01000010.1"/>
</dbReference>
<dbReference type="Pfam" id="PF05698">
    <property type="entry name" value="Trigger_C"/>
    <property type="match status" value="1"/>
</dbReference>
<evidence type="ECO:0000256" key="2">
    <source>
        <dbReference type="ARBA" id="ARBA00005464"/>
    </source>
</evidence>
<dbReference type="SUPFAM" id="SSF109998">
    <property type="entry name" value="Triger factor/SurA peptide-binding domain-like"/>
    <property type="match status" value="1"/>
</dbReference>
<evidence type="ECO:0000256" key="3">
    <source>
        <dbReference type="ARBA" id="ARBA00013194"/>
    </source>
</evidence>
<evidence type="ECO:0000256" key="10">
    <source>
        <dbReference type="ARBA" id="ARBA00024849"/>
    </source>
</evidence>
<dbReference type="InterPro" id="IPR036611">
    <property type="entry name" value="Trigger_fac_ribosome-bd_sf"/>
</dbReference>
<comment type="function">
    <text evidence="10 12">Involved in protein export. Acts as a chaperone by maintaining the newly synthesized protein in an open conformation. Functions as a peptidyl-prolyl cis-trans isomerase.</text>
</comment>
<proteinExistence type="inferred from homology"/>
<evidence type="ECO:0000313" key="17">
    <source>
        <dbReference type="EMBL" id="SKA90099.1"/>
    </source>
</evidence>
<accession>A0A1T4XKI8</accession>
<dbReference type="InterPro" id="IPR037041">
    <property type="entry name" value="Trigger_fac_C_sf"/>
</dbReference>
<evidence type="ECO:0000259" key="16">
    <source>
        <dbReference type="PROSITE" id="PS50059"/>
    </source>
</evidence>
<dbReference type="FunFam" id="3.10.50.40:FF:000001">
    <property type="entry name" value="Trigger factor"/>
    <property type="match status" value="1"/>
</dbReference>
<dbReference type="OrthoDB" id="9767721at2"/>
<dbReference type="GO" id="GO:0051301">
    <property type="term" value="P:cell division"/>
    <property type="evidence" value="ECO:0007669"/>
    <property type="project" value="UniProtKB-KW"/>
</dbReference>
<gene>
    <name evidence="12" type="primary">tig</name>
    <name evidence="17" type="ORF">SAMN05443428_11036</name>
</gene>
<organism evidence="17 18">
    <name type="scientific">Caloramator quimbayensis</name>
    <dbReference type="NCBI Taxonomy" id="1147123"/>
    <lineage>
        <taxon>Bacteria</taxon>
        <taxon>Bacillati</taxon>
        <taxon>Bacillota</taxon>
        <taxon>Clostridia</taxon>
        <taxon>Eubacteriales</taxon>
        <taxon>Clostridiaceae</taxon>
        <taxon>Caloramator</taxon>
    </lineage>
</organism>
<dbReference type="Proteomes" id="UP000190105">
    <property type="component" value="Unassembled WGS sequence"/>
</dbReference>
<comment type="similarity">
    <text evidence="2 12 14">Belongs to the FKBP-type PPIase family. Tig subfamily.</text>
</comment>
<feature type="domain" description="PPIase FKBP-type" evidence="16">
    <location>
        <begin position="163"/>
        <end position="248"/>
    </location>
</feature>
<dbReference type="InterPro" id="IPR027304">
    <property type="entry name" value="Trigger_fact/SurA_dom_sf"/>
</dbReference>
<keyword evidence="15" id="KW-0175">Coiled coil</keyword>
<dbReference type="Pfam" id="PF00254">
    <property type="entry name" value="FKBP_C"/>
    <property type="match status" value="1"/>
</dbReference>
<dbReference type="AlphaFoldDB" id="A0A1T4XKI8"/>
<name>A0A1T4XKI8_9CLOT</name>
<comment type="domain">
    <text evidence="12">Consists of 3 domains; the N-terminus binds the ribosome, the middle domain has PPIase activity, while the C-terminus has intrinsic chaperone activity on its own.</text>
</comment>
<dbReference type="EC" id="5.2.1.8" evidence="3 12"/>
<reference evidence="18" key="1">
    <citation type="submission" date="2017-02" db="EMBL/GenBank/DDBJ databases">
        <authorList>
            <person name="Varghese N."/>
            <person name="Submissions S."/>
        </authorList>
    </citation>
    <scope>NUCLEOTIDE SEQUENCE [LARGE SCALE GENOMIC DNA]</scope>
    <source>
        <strain evidence="18">USBA 833</strain>
    </source>
</reference>
<dbReference type="EMBL" id="FUYH01000010">
    <property type="protein sequence ID" value="SKA90099.1"/>
    <property type="molecule type" value="Genomic_DNA"/>
</dbReference>
<dbReference type="PANTHER" id="PTHR30560">
    <property type="entry name" value="TRIGGER FACTOR CHAPERONE AND PEPTIDYL-PROLYL CIS/TRANS ISOMERASE"/>
    <property type="match status" value="1"/>
</dbReference>
<dbReference type="PANTHER" id="PTHR30560:SF3">
    <property type="entry name" value="TRIGGER FACTOR-LIKE PROTEIN TIG, CHLOROPLASTIC"/>
    <property type="match status" value="1"/>
</dbReference>
<dbReference type="GO" id="GO:0044183">
    <property type="term" value="F:protein folding chaperone"/>
    <property type="evidence" value="ECO:0007669"/>
    <property type="project" value="TreeGrafter"/>
</dbReference>
<evidence type="ECO:0000256" key="13">
    <source>
        <dbReference type="PROSITE-ProRule" id="PRU00277"/>
    </source>
</evidence>
<comment type="catalytic activity">
    <reaction evidence="1 12 13">
        <text>[protein]-peptidylproline (omega=180) = [protein]-peptidylproline (omega=0)</text>
        <dbReference type="Rhea" id="RHEA:16237"/>
        <dbReference type="Rhea" id="RHEA-COMP:10747"/>
        <dbReference type="Rhea" id="RHEA-COMP:10748"/>
        <dbReference type="ChEBI" id="CHEBI:83833"/>
        <dbReference type="ChEBI" id="CHEBI:83834"/>
        <dbReference type="EC" id="5.2.1.8"/>
    </reaction>
</comment>
<dbReference type="HAMAP" id="MF_00303">
    <property type="entry name" value="Trigger_factor_Tig"/>
    <property type="match status" value="1"/>
</dbReference>
<dbReference type="Gene3D" id="3.10.50.40">
    <property type="match status" value="1"/>
</dbReference>
<dbReference type="PIRSF" id="PIRSF003095">
    <property type="entry name" value="Trigger_factor"/>
    <property type="match status" value="1"/>
</dbReference>
<dbReference type="SUPFAM" id="SSF54534">
    <property type="entry name" value="FKBP-like"/>
    <property type="match status" value="1"/>
</dbReference>
<dbReference type="Pfam" id="PF05697">
    <property type="entry name" value="Trigger_N"/>
    <property type="match status" value="1"/>
</dbReference>
<keyword evidence="8 12" id="KW-0413">Isomerase</keyword>